<dbReference type="Pfam" id="PF09699">
    <property type="entry name" value="Paired_CXXCH_1"/>
    <property type="match status" value="3"/>
</dbReference>
<dbReference type="InterPro" id="IPR051829">
    <property type="entry name" value="Multiheme_Cytochr_ET"/>
</dbReference>
<feature type="chain" id="PRO_5015707083" description="Doubled CXXCH motif domain-containing protein" evidence="3">
    <location>
        <begin position="26"/>
        <end position="268"/>
    </location>
</feature>
<evidence type="ECO:0000256" key="3">
    <source>
        <dbReference type="SAM" id="SignalP"/>
    </source>
</evidence>
<dbReference type="SUPFAM" id="SSF48695">
    <property type="entry name" value="Multiheme cytochromes"/>
    <property type="match status" value="1"/>
</dbReference>
<evidence type="ECO:0000256" key="2">
    <source>
        <dbReference type="SAM" id="MobiDB-lite"/>
    </source>
</evidence>
<sequence>MRHGHKTILGLLLIVLACGLRSVGADHPVPLPKDADCASCHDDKTKGKAVHSAIAMGCTTCHEVKTVGDTTTVNLTAPKEQLCFSCHEKSKEEDLHGPYDKGQCVTCHDPHTSDYPKQLRAEGNALCMACHADRAKLDATVSLFGSQTMDKDSFEQIEKVVPNASVKAGHPFAKHPIADITDPLSGGKMSCLSCHQPHSSPADKLIVVAKTHNGDVCAACHEAVETKQEDASKKKYGEIEDKNRKEVQDRQKKVVNEQPATPSPKGSN</sequence>
<feature type="domain" description="Doubled CXXCH motif" evidence="4">
    <location>
        <begin position="51"/>
        <end position="91"/>
    </location>
</feature>
<evidence type="ECO:0000259" key="4">
    <source>
        <dbReference type="Pfam" id="PF09699"/>
    </source>
</evidence>
<evidence type="ECO:0000313" key="6">
    <source>
        <dbReference type="Proteomes" id="UP000238701"/>
    </source>
</evidence>
<feature type="compositionally biased region" description="Polar residues" evidence="2">
    <location>
        <begin position="258"/>
        <end position="268"/>
    </location>
</feature>
<name>A0A2U3K3X3_9BACT</name>
<protein>
    <recommendedName>
        <fullName evidence="4">Doubled CXXCH motif domain-containing protein</fullName>
    </recommendedName>
</protein>
<feature type="domain" description="Doubled CXXCH motif" evidence="4">
    <location>
        <begin position="183"/>
        <end position="224"/>
    </location>
</feature>
<dbReference type="PROSITE" id="PS51257">
    <property type="entry name" value="PROKAR_LIPOPROTEIN"/>
    <property type="match status" value="1"/>
</dbReference>
<proteinExistence type="predicted"/>
<dbReference type="NCBIfam" id="TIGR01905">
    <property type="entry name" value="paired_CXXCH_1"/>
    <property type="match status" value="2"/>
</dbReference>
<feature type="region of interest" description="Disordered" evidence="2">
    <location>
        <begin position="226"/>
        <end position="268"/>
    </location>
</feature>
<dbReference type="PANTHER" id="PTHR35038">
    <property type="entry name" value="DISSIMILATORY SULFITE REDUCTASE SIRA"/>
    <property type="match status" value="1"/>
</dbReference>
<dbReference type="EMBL" id="OMOD01000030">
    <property type="protein sequence ID" value="SPF34375.1"/>
    <property type="molecule type" value="Genomic_DNA"/>
</dbReference>
<dbReference type="AlphaFoldDB" id="A0A2U3K3X3"/>
<dbReference type="Proteomes" id="UP000238701">
    <property type="component" value="Unassembled WGS sequence"/>
</dbReference>
<dbReference type="GO" id="GO:0016491">
    <property type="term" value="F:oxidoreductase activity"/>
    <property type="evidence" value="ECO:0007669"/>
    <property type="project" value="TreeGrafter"/>
</dbReference>
<dbReference type="InterPro" id="IPR010177">
    <property type="entry name" value="Paired_CXXCH_1"/>
</dbReference>
<evidence type="ECO:0000313" key="5">
    <source>
        <dbReference type="EMBL" id="SPF34375.1"/>
    </source>
</evidence>
<accession>A0A2U3K3X3</accession>
<organism evidence="5 6">
    <name type="scientific">Candidatus Sulfotelmatobacter kueseliae</name>
    <dbReference type="NCBI Taxonomy" id="2042962"/>
    <lineage>
        <taxon>Bacteria</taxon>
        <taxon>Pseudomonadati</taxon>
        <taxon>Acidobacteriota</taxon>
        <taxon>Terriglobia</taxon>
        <taxon>Terriglobales</taxon>
        <taxon>Candidatus Korobacteraceae</taxon>
        <taxon>Candidatus Sulfotelmatobacter</taxon>
    </lineage>
</organism>
<keyword evidence="1 3" id="KW-0732">Signal</keyword>
<feature type="domain" description="Doubled CXXCH motif" evidence="4">
    <location>
        <begin position="96"/>
        <end position="135"/>
    </location>
</feature>
<dbReference type="InterPro" id="IPR036280">
    <property type="entry name" value="Multihaem_cyt_sf"/>
</dbReference>
<evidence type="ECO:0000256" key="1">
    <source>
        <dbReference type="ARBA" id="ARBA00022729"/>
    </source>
</evidence>
<dbReference type="Gene3D" id="3.90.10.10">
    <property type="entry name" value="Cytochrome C3"/>
    <property type="match status" value="2"/>
</dbReference>
<feature type="compositionally biased region" description="Basic and acidic residues" evidence="2">
    <location>
        <begin position="226"/>
        <end position="255"/>
    </location>
</feature>
<dbReference type="OrthoDB" id="9814800at2"/>
<gene>
    <name evidence="5" type="ORF">SBA1_1250009</name>
</gene>
<reference evidence="6" key="1">
    <citation type="submission" date="2018-02" db="EMBL/GenBank/DDBJ databases">
        <authorList>
            <person name="Hausmann B."/>
        </authorList>
    </citation>
    <scope>NUCLEOTIDE SEQUENCE [LARGE SCALE GENOMIC DNA]</scope>
    <source>
        <strain evidence="6">Peat soil MAG SbA1</strain>
    </source>
</reference>
<dbReference type="PANTHER" id="PTHR35038:SF8">
    <property type="entry name" value="C-TYPE POLYHEME CYTOCHROME OMCC"/>
    <property type="match status" value="1"/>
</dbReference>
<feature type="signal peptide" evidence="3">
    <location>
        <begin position="1"/>
        <end position="25"/>
    </location>
</feature>